<keyword evidence="2" id="KW-1185">Reference proteome</keyword>
<gene>
    <name evidence="1" type="ORF">COMA2_110134</name>
</gene>
<reference evidence="2" key="1">
    <citation type="submission" date="2015-10" db="EMBL/GenBank/DDBJ databases">
        <authorList>
            <person name="Luecker S."/>
            <person name="Luecker S."/>
        </authorList>
    </citation>
    <scope>NUCLEOTIDE SEQUENCE [LARGE SCALE GENOMIC DNA]</scope>
</reference>
<protein>
    <recommendedName>
        <fullName evidence="3">Lipoprotein</fullName>
    </recommendedName>
</protein>
<dbReference type="Proteomes" id="UP000198736">
    <property type="component" value="Unassembled WGS sequence"/>
</dbReference>
<sequence>MEMYRGTMAFRLCVPALLVLAIFLAGCATGQYKPLSDAGTTEVEQLKENVYRVEYRASAFTSQEQLDRHLRRRCAELTLREGYDFFHMAQRADVLGLSRRTAMTVTMYKDQKPVGIANLYDAKDVLAGTVTAPKTN</sequence>
<evidence type="ECO:0000313" key="2">
    <source>
        <dbReference type="Proteomes" id="UP000198736"/>
    </source>
</evidence>
<name>A0A0S4L5F1_9BACT</name>
<dbReference type="NCBIfam" id="NF047637">
    <property type="entry name" value="lipo_CC0125"/>
    <property type="match status" value="1"/>
</dbReference>
<dbReference type="PROSITE" id="PS51257">
    <property type="entry name" value="PROKAR_LIPOPROTEIN"/>
    <property type="match status" value="1"/>
</dbReference>
<dbReference type="STRING" id="1742973.COMA2_110134"/>
<evidence type="ECO:0000313" key="1">
    <source>
        <dbReference type="EMBL" id="CUS32871.1"/>
    </source>
</evidence>
<proteinExistence type="predicted"/>
<evidence type="ECO:0008006" key="3">
    <source>
        <dbReference type="Google" id="ProtNLM"/>
    </source>
</evidence>
<organism evidence="1 2">
    <name type="scientific">Candidatus Nitrospira nitrificans</name>
    <dbReference type="NCBI Taxonomy" id="1742973"/>
    <lineage>
        <taxon>Bacteria</taxon>
        <taxon>Pseudomonadati</taxon>
        <taxon>Nitrospirota</taxon>
        <taxon>Nitrospiria</taxon>
        <taxon>Nitrospirales</taxon>
        <taxon>Nitrospiraceae</taxon>
        <taxon>Nitrospira</taxon>
    </lineage>
</organism>
<dbReference type="EMBL" id="CZPZ01000003">
    <property type="protein sequence ID" value="CUS32871.1"/>
    <property type="molecule type" value="Genomic_DNA"/>
</dbReference>
<accession>A0A0S4L5F1</accession>
<dbReference type="AlphaFoldDB" id="A0A0S4L5F1"/>